<evidence type="ECO:0000256" key="2">
    <source>
        <dbReference type="ARBA" id="ARBA00022576"/>
    </source>
</evidence>
<comment type="caution">
    <text evidence="6">The sequence shown here is derived from an EMBL/GenBank/DDBJ whole genome shotgun (WGS) entry which is preliminary data.</text>
</comment>
<dbReference type="PANTHER" id="PTHR43807:SF20">
    <property type="entry name" value="FI04487P"/>
    <property type="match status" value="1"/>
</dbReference>
<dbReference type="AlphaFoldDB" id="A0A413SW02"/>
<dbReference type="GO" id="GO:0030170">
    <property type="term" value="F:pyridoxal phosphate binding"/>
    <property type="evidence" value="ECO:0007669"/>
    <property type="project" value="InterPro"/>
</dbReference>
<dbReference type="RefSeq" id="WP_118400952.1">
    <property type="nucleotide sequence ID" value="NZ_CABJGD010000040.1"/>
</dbReference>
<dbReference type="CDD" id="cd00609">
    <property type="entry name" value="AAT_like"/>
    <property type="match status" value="1"/>
</dbReference>
<evidence type="ECO:0000313" key="7">
    <source>
        <dbReference type="Proteomes" id="UP000283855"/>
    </source>
</evidence>
<dbReference type="Pfam" id="PF00155">
    <property type="entry name" value="Aminotran_1_2"/>
    <property type="match status" value="1"/>
</dbReference>
<dbReference type="PANTHER" id="PTHR43807">
    <property type="entry name" value="FI04487P"/>
    <property type="match status" value="1"/>
</dbReference>
<evidence type="ECO:0000313" key="6">
    <source>
        <dbReference type="EMBL" id="RHA73269.1"/>
    </source>
</evidence>
<reference evidence="6 7" key="1">
    <citation type="submission" date="2018-08" db="EMBL/GenBank/DDBJ databases">
        <title>A genome reference for cultivated species of the human gut microbiota.</title>
        <authorList>
            <person name="Zou Y."/>
            <person name="Xue W."/>
            <person name="Luo G."/>
        </authorList>
    </citation>
    <scope>NUCLEOTIDE SEQUENCE [LARGE SCALE GENOMIC DNA]</scope>
    <source>
        <strain evidence="6 7">AM42-38</strain>
    </source>
</reference>
<keyword evidence="3 6" id="KW-0808">Transferase</keyword>
<name>A0A413SW02_9BACT</name>
<dbReference type="InterPro" id="IPR015424">
    <property type="entry name" value="PyrdxlP-dep_Trfase"/>
</dbReference>
<dbReference type="GO" id="GO:0005737">
    <property type="term" value="C:cytoplasm"/>
    <property type="evidence" value="ECO:0007669"/>
    <property type="project" value="TreeGrafter"/>
</dbReference>
<evidence type="ECO:0000259" key="5">
    <source>
        <dbReference type="Pfam" id="PF00155"/>
    </source>
</evidence>
<keyword evidence="4" id="KW-0663">Pyridoxal phosphate</keyword>
<feature type="domain" description="Aminotransferase class I/classII large" evidence="5">
    <location>
        <begin position="62"/>
        <end position="356"/>
    </location>
</feature>
<organism evidence="6 7">
    <name type="scientific">Phocaeicola coprophilus</name>
    <dbReference type="NCBI Taxonomy" id="387090"/>
    <lineage>
        <taxon>Bacteria</taxon>
        <taxon>Pseudomonadati</taxon>
        <taxon>Bacteroidota</taxon>
        <taxon>Bacteroidia</taxon>
        <taxon>Bacteroidales</taxon>
        <taxon>Bacteroidaceae</taxon>
        <taxon>Phocaeicola</taxon>
    </lineage>
</organism>
<evidence type="ECO:0000256" key="1">
    <source>
        <dbReference type="ARBA" id="ARBA00001933"/>
    </source>
</evidence>
<evidence type="ECO:0000256" key="3">
    <source>
        <dbReference type="ARBA" id="ARBA00022679"/>
    </source>
</evidence>
<comment type="cofactor">
    <cofactor evidence="1">
        <name>pyridoxal 5'-phosphate</name>
        <dbReference type="ChEBI" id="CHEBI:597326"/>
    </cofactor>
</comment>
<dbReference type="Gene3D" id="3.40.640.10">
    <property type="entry name" value="Type I PLP-dependent aspartate aminotransferase-like (Major domain)"/>
    <property type="match status" value="1"/>
</dbReference>
<evidence type="ECO:0000256" key="4">
    <source>
        <dbReference type="ARBA" id="ARBA00022898"/>
    </source>
</evidence>
<dbReference type="InterPro" id="IPR004839">
    <property type="entry name" value="Aminotransferase_I/II_large"/>
</dbReference>
<protein>
    <submittedName>
        <fullName evidence="6">Pyridoxal phosphate-dependent aminotransferase</fullName>
    </submittedName>
</protein>
<dbReference type="GO" id="GO:0016212">
    <property type="term" value="F:kynurenine-oxoglutarate transaminase activity"/>
    <property type="evidence" value="ECO:0007669"/>
    <property type="project" value="TreeGrafter"/>
</dbReference>
<dbReference type="Proteomes" id="UP000283855">
    <property type="component" value="Unassembled WGS sequence"/>
</dbReference>
<dbReference type="SUPFAM" id="SSF53383">
    <property type="entry name" value="PLP-dependent transferases"/>
    <property type="match status" value="1"/>
</dbReference>
<proteinExistence type="predicted"/>
<accession>A0A413SW02</accession>
<dbReference type="Gene3D" id="3.90.1150.100">
    <property type="match status" value="2"/>
</dbReference>
<dbReference type="InterPro" id="IPR015421">
    <property type="entry name" value="PyrdxlP-dep_Trfase_major"/>
</dbReference>
<dbReference type="EMBL" id="QSFT01000040">
    <property type="protein sequence ID" value="RHA73269.1"/>
    <property type="molecule type" value="Genomic_DNA"/>
</dbReference>
<keyword evidence="2 6" id="KW-0032">Aminotransferase</keyword>
<dbReference type="InterPro" id="IPR051326">
    <property type="entry name" value="Kynurenine-oxoglutarate_AT"/>
</dbReference>
<sequence>MSKVFNEDLVASVAREMKVADLQNATIGDILLVASRLEELTGIPFIRMDQGSPGLPANRIGIEAEKAALDKGLGAQYPAAAGVPELKEAASRFVKAFIDIDISPRACLPTTGSVAASFGAFIACTQRIPGKDKVLFIDPGFPIQKSQLRILGIRWKLFDIHYFRGQALRDKMEGYLKDGDIAAIVYSNPNNPAWICLEEEELKIIGELATKYDAVVMEDQAYFCMDFRHPFGRPYQAPFVPTVARYTDNYILMLSASKIFSYAGQRIALACVSDKLFDKQYPALAERYEDSGVFGPTFIASIMYMITSGCTATTQYGMAEMLNRSVDGTINFVEDTREYERRAARMKKIFTDNGFTIVYDHDVTQPVGDGFFFTLGYPGMTGGELLCELMYYGVSSISLSTTGSEQQGVRACTSRMREELYPILEERMKAFHEDHL</sequence>
<gene>
    <name evidence="6" type="ORF">DW921_13650</name>
</gene>